<evidence type="ECO:0000313" key="3">
    <source>
        <dbReference type="Proteomes" id="UP000603234"/>
    </source>
</evidence>
<dbReference type="Proteomes" id="UP000603234">
    <property type="component" value="Unassembled WGS sequence"/>
</dbReference>
<dbReference type="EMBL" id="WJBC01000054">
    <property type="protein sequence ID" value="MBC3805692.1"/>
    <property type="molecule type" value="Genomic_DNA"/>
</dbReference>
<sequence length="135" mass="15551">MKTEGGTKQFIQIERLKCNHCERLHNALPDFLVPYKHYAAEIISGVLDNVISADDLDAEDYPCEQTMKRWQRWFNGNQNNIEGNMRSIGYRLLGLGEDLLSARISLLTHLRKSSEVWLETILRIIYNAGSFLVPI</sequence>
<accession>A0ABR6WYS1</accession>
<organism evidence="2 3">
    <name type="scientific">Acetobacterium fimetarium</name>
    <dbReference type="NCBI Taxonomy" id="52691"/>
    <lineage>
        <taxon>Bacteria</taxon>
        <taxon>Bacillati</taxon>
        <taxon>Bacillota</taxon>
        <taxon>Clostridia</taxon>
        <taxon>Eubacteriales</taxon>
        <taxon>Eubacteriaceae</taxon>
        <taxon>Acetobacterium</taxon>
    </lineage>
</organism>
<evidence type="ECO:0000313" key="2">
    <source>
        <dbReference type="EMBL" id="MBC3805692.1"/>
    </source>
</evidence>
<name>A0ABR6WYS1_9FIRM</name>
<protein>
    <recommendedName>
        <fullName evidence="1">DUF6431 domain-containing protein</fullName>
    </recommendedName>
</protein>
<proteinExistence type="predicted"/>
<keyword evidence="3" id="KW-1185">Reference proteome</keyword>
<dbReference type="RefSeq" id="WP_186843576.1">
    <property type="nucleotide sequence ID" value="NZ_WJBC01000054.1"/>
</dbReference>
<evidence type="ECO:0000259" key="1">
    <source>
        <dbReference type="Pfam" id="PF20020"/>
    </source>
</evidence>
<reference evidence="2 3" key="1">
    <citation type="journal article" date="2020" name="mSystems">
        <title>Defining Genomic and Predicted Metabolic Features of the Acetobacterium Genus.</title>
        <authorList>
            <person name="Ross D.E."/>
            <person name="Marshall C.W."/>
            <person name="Gulliver D."/>
            <person name="May H.D."/>
            <person name="Norman R.S."/>
        </authorList>
    </citation>
    <scope>NUCLEOTIDE SEQUENCE [LARGE SCALE GENOMIC DNA]</scope>
    <source>
        <strain evidence="2 3">DSM 8238</strain>
    </source>
</reference>
<gene>
    <name evidence="2" type="ORF">GH808_14890</name>
</gene>
<comment type="caution">
    <text evidence="2">The sequence shown here is derived from an EMBL/GenBank/DDBJ whole genome shotgun (WGS) entry which is preliminary data.</text>
</comment>
<dbReference type="InterPro" id="IPR045536">
    <property type="entry name" value="DUF6431"/>
</dbReference>
<feature type="domain" description="DUF6431" evidence="1">
    <location>
        <begin position="2"/>
        <end position="70"/>
    </location>
</feature>
<dbReference type="Pfam" id="PF20020">
    <property type="entry name" value="DUF6431"/>
    <property type="match status" value="1"/>
</dbReference>